<reference evidence="2" key="1">
    <citation type="journal article" date="2023" name="Front. Plant Sci.">
        <title>Chromosomal-level genome assembly of Melastoma candidum provides insights into trichome evolution.</title>
        <authorList>
            <person name="Zhong Y."/>
            <person name="Wu W."/>
            <person name="Sun C."/>
            <person name="Zou P."/>
            <person name="Liu Y."/>
            <person name="Dai S."/>
            <person name="Zhou R."/>
        </authorList>
    </citation>
    <scope>NUCLEOTIDE SEQUENCE [LARGE SCALE GENOMIC DNA]</scope>
</reference>
<protein>
    <submittedName>
        <fullName evidence="1">Uncharacterized protein</fullName>
    </submittedName>
</protein>
<sequence length="89" mass="10043">MRSSSTSAFSLDPPNGDRWPKFDDEYDDGEEGGRRPSSYGYKPSPFTVALCPCLFCVLLVIVVLSIALTFKFRLFCHTPLGKVIYKRKC</sequence>
<evidence type="ECO:0000313" key="2">
    <source>
        <dbReference type="Proteomes" id="UP001057402"/>
    </source>
</evidence>
<dbReference type="Proteomes" id="UP001057402">
    <property type="component" value="Chromosome 7"/>
</dbReference>
<comment type="caution">
    <text evidence="1">The sequence shown here is derived from an EMBL/GenBank/DDBJ whole genome shotgun (WGS) entry which is preliminary data.</text>
</comment>
<proteinExistence type="predicted"/>
<organism evidence="1 2">
    <name type="scientific">Melastoma candidum</name>
    <dbReference type="NCBI Taxonomy" id="119954"/>
    <lineage>
        <taxon>Eukaryota</taxon>
        <taxon>Viridiplantae</taxon>
        <taxon>Streptophyta</taxon>
        <taxon>Embryophyta</taxon>
        <taxon>Tracheophyta</taxon>
        <taxon>Spermatophyta</taxon>
        <taxon>Magnoliopsida</taxon>
        <taxon>eudicotyledons</taxon>
        <taxon>Gunneridae</taxon>
        <taxon>Pentapetalae</taxon>
        <taxon>rosids</taxon>
        <taxon>malvids</taxon>
        <taxon>Myrtales</taxon>
        <taxon>Melastomataceae</taxon>
        <taxon>Melastomatoideae</taxon>
        <taxon>Melastomateae</taxon>
        <taxon>Melastoma</taxon>
    </lineage>
</organism>
<accession>A0ACB9NZW7</accession>
<gene>
    <name evidence="1" type="ORF">MLD38_026356</name>
</gene>
<dbReference type="EMBL" id="CM042886">
    <property type="protein sequence ID" value="KAI4341661.1"/>
    <property type="molecule type" value="Genomic_DNA"/>
</dbReference>
<name>A0ACB9NZW7_9MYRT</name>
<evidence type="ECO:0000313" key="1">
    <source>
        <dbReference type="EMBL" id="KAI4341661.1"/>
    </source>
</evidence>
<keyword evidence="2" id="KW-1185">Reference proteome</keyword>